<evidence type="ECO:0008006" key="3">
    <source>
        <dbReference type="Google" id="ProtNLM"/>
    </source>
</evidence>
<sequence>MASVRHFTCVSCPIGCELDVAVDDEGAVASVAGNTCKRGITYAIDEVTDPKRVLTSLVRVDGRTMPASVRSASAVPKALIPDCIEALRSVDIMPPVRIGDVVLANVCGTGVDVIATRNMD</sequence>
<dbReference type="PANTHER" id="PTHR39450:SF1">
    <property type="entry name" value="DUF1667 DOMAIN-CONTAINING PROTEIN"/>
    <property type="match status" value="1"/>
</dbReference>
<dbReference type="RefSeq" id="WP_006361341.1">
    <property type="nucleotide sequence ID" value="NZ_GG700630.1"/>
</dbReference>
<dbReference type="STRING" id="649764.HMPREF0762_00093"/>
<dbReference type="Gene3D" id="3.10.530.10">
    <property type="entry name" value="CPE0013-like"/>
    <property type="match status" value="1"/>
</dbReference>
<gene>
    <name evidence="1" type="ORF">HMPREF0762_00093</name>
</gene>
<name>D0WE68_SLAES</name>
<dbReference type="GeneID" id="85006774"/>
<dbReference type="AlphaFoldDB" id="D0WE68"/>
<dbReference type="Pfam" id="PF07892">
    <property type="entry name" value="DUF1667"/>
    <property type="match status" value="1"/>
</dbReference>
<accession>D0WE68</accession>
<proteinExistence type="predicted"/>
<dbReference type="InterPro" id="IPR036593">
    <property type="entry name" value="CPE0013-like_sf"/>
</dbReference>
<keyword evidence="2" id="KW-1185">Reference proteome</keyword>
<organism evidence="1 2">
    <name type="scientific">Slackia exigua (strain ATCC 700122 / DSM 15923 / CIP 105133 / JCM 11022 / KCTC 5966 / S-7)</name>
    <dbReference type="NCBI Taxonomy" id="649764"/>
    <lineage>
        <taxon>Bacteria</taxon>
        <taxon>Bacillati</taxon>
        <taxon>Actinomycetota</taxon>
        <taxon>Coriobacteriia</taxon>
        <taxon>Eggerthellales</taxon>
        <taxon>Eggerthellaceae</taxon>
        <taxon>Slackia</taxon>
    </lineage>
</organism>
<dbReference type="SUPFAM" id="SSF53706">
    <property type="entry name" value="Formate dehydrogenase/DMSO reductase, domains 1-3"/>
    <property type="match status" value="1"/>
</dbReference>
<evidence type="ECO:0000313" key="1">
    <source>
        <dbReference type="EMBL" id="EEZ62006.1"/>
    </source>
</evidence>
<dbReference type="HOGENOM" id="CLU_148086_0_0_11"/>
<reference evidence="1" key="1">
    <citation type="submission" date="2009-10" db="EMBL/GenBank/DDBJ databases">
        <authorList>
            <person name="Weinstock G."/>
            <person name="Sodergren E."/>
            <person name="Clifton S."/>
            <person name="Fulton L."/>
            <person name="Fulton B."/>
            <person name="Courtney L."/>
            <person name="Fronick C."/>
            <person name="Harrison M."/>
            <person name="Strong C."/>
            <person name="Farmer C."/>
            <person name="Delahaunty K."/>
            <person name="Markovic C."/>
            <person name="Hall O."/>
            <person name="Minx P."/>
            <person name="Tomlinson C."/>
            <person name="Mitreva M."/>
            <person name="Nelson J."/>
            <person name="Hou S."/>
            <person name="Wollam A."/>
            <person name="Pepin K.H."/>
            <person name="Johnson M."/>
            <person name="Bhonagiri V."/>
            <person name="Nash W.E."/>
            <person name="Warren W."/>
            <person name="Chinwalla A."/>
            <person name="Mardis E.R."/>
            <person name="Wilson R.K."/>
        </authorList>
    </citation>
    <scope>NUCLEOTIDE SEQUENCE [LARGE SCALE GENOMIC DNA]</scope>
    <source>
        <strain evidence="1">ATCC 700122</strain>
    </source>
</reference>
<dbReference type="Proteomes" id="UP000006001">
    <property type="component" value="Unassembled WGS sequence"/>
</dbReference>
<dbReference type="SUPFAM" id="SSF160148">
    <property type="entry name" value="CPE0013-like"/>
    <property type="match status" value="1"/>
</dbReference>
<dbReference type="InterPro" id="IPR012460">
    <property type="entry name" value="DUF1667"/>
</dbReference>
<comment type="caution">
    <text evidence="1">The sequence shown here is derived from an EMBL/GenBank/DDBJ whole genome shotgun (WGS) entry which is preliminary data.</text>
</comment>
<dbReference type="EMBL" id="ACUX02000004">
    <property type="protein sequence ID" value="EEZ62006.1"/>
    <property type="molecule type" value="Genomic_DNA"/>
</dbReference>
<dbReference type="OrthoDB" id="9811531at2"/>
<protein>
    <recommendedName>
        <fullName evidence="3">4Fe-4S Mo/W bis-MGD-type domain-containing protein</fullName>
    </recommendedName>
</protein>
<evidence type="ECO:0000313" key="2">
    <source>
        <dbReference type="Proteomes" id="UP000006001"/>
    </source>
</evidence>
<dbReference type="eggNOG" id="COG3862">
    <property type="taxonomic scope" value="Bacteria"/>
</dbReference>
<dbReference type="PANTHER" id="PTHR39450">
    <property type="entry name" value="MOLYBDOPTERIN OXIDOREDUCTASE, 4FE-4S CLUSTER-BINDING SUBUNIT"/>
    <property type="match status" value="1"/>
</dbReference>